<dbReference type="Pfam" id="PF11153">
    <property type="entry name" value="DUF2931"/>
    <property type="match status" value="2"/>
</dbReference>
<dbReference type="Proteomes" id="UP000018004">
    <property type="component" value="Unassembled WGS sequence"/>
</dbReference>
<sequence length="339" mass="38687">MSRPDYYITDGPHIYYFYKGELISGAETLTDISGNWSIGDAARNNGDIEIFPDSVAVDYGGLNDKLETCTFNGGMSLPTKKIINLFQKGYIKDGKKEQFTNITTGMAPGGRICVWVDHVEIKRGIVKLKDKYVEYPAINFGDSIEINNYLKHHPVDYSIWEKPDPTYELDFGFCSEDGNYEVVFMYTISKEGLNNRIGYQSFIDAKWNSPIGIASQLTYTIFYTDAKDKNISSYKLQLPVHLKLSWQNKEKSKLYCTDIPLPKDFANRFTKPYFNSQTGKKSNYNRLVFGVEKDGEHCIIWLDGPSKQEKLMRFKGNIAKRNEPNGIESGGYASEVTYY</sequence>
<reference evidence="1 2" key="1">
    <citation type="submission" date="2013-08" db="EMBL/GenBank/DDBJ databases">
        <title>Flavobacterium limnosediminis JC2902 genome sequencing.</title>
        <authorList>
            <person name="Lee K."/>
            <person name="Yi H."/>
            <person name="Park S."/>
            <person name="Chun J."/>
        </authorList>
    </citation>
    <scope>NUCLEOTIDE SEQUENCE [LARGE SCALE GENOMIC DNA]</scope>
    <source>
        <strain evidence="1 2">JC2902</strain>
    </source>
</reference>
<dbReference type="STRING" id="1341181.FLJC2902T_13110"/>
<organism evidence="1 2">
    <name type="scientific">Flavobacterium limnosediminis JC2902</name>
    <dbReference type="NCBI Taxonomy" id="1341181"/>
    <lineage>
        <taxon>Bacteria</taxon>
        <taxon>Pseudomonadati</taxon>
        <taxon>Bacteroidota</taxon>
        <taxon>Flavobacteriia</taxon>
        <taxon>Flavobacteriales</taxon>
        <taxon>Flavobacteriaceae</taxon>
        <taxon>Flavobacterium</taxon>
    </lineage>
</organism>
<dbReference type="PATRIC" id="fig|1341181.4.peg.1291"/>
<protein>
    <recommendedName>
        <fullName evidence="3">DUF2931 family protein</fullName>
    </recommendedName>
</protein>
<name>V6SWE3_9FLAO</name>
<dbReference type="InterPro" id="IPR021326">
    <property type="entry name" value="DUF2931"/>
</dbReference>
<comment type="caution">
    <text evidence="1">The sequence shown here is derived from an EMBL/GenBank/DDBJ whole genome shotgun (WGS) entry which is preliminary data.</text>
</comment>
<evidence type="ECO:0008006" key="3">
    <source>
        <dbReference type="Google" id="ProtNLM"/>
    </source>
</evidence>
<evidence type="ECO:0000313" key="2">
    <source>
        <dbReference type="Proteomes" id="UP000018004"/>
    </source>
</evidence>
<keyword evidence="2" id="KW-1185">Reference proteome</keyword>
<dbReference type="EMBL" id="AVGG01000005">
    <property type="protein sequence ID" value="ESU28720.1"/>
    <property type="molecule type" value="Genomic_DNA"/>
</dbReference>
<gene>
    <name evidence="1" type="ORF">FLJC2902T_13110</name>
</gene>
<accession>V6SWE3</accession>
<dbReference type="AlphaFoldDB" id="V6SWE3"/>
<evidence type="ECO:0000313" key="1">
    <source>
        <dbReference type="EMBL" id="ESU28720.1"/>
    </source>
</evidence>
<proteinExistence type="predicted"/>